<comment type="caution">
    <text evidence="1">The sequence shown here is derived from an EMBL/GenBank/DDBJ whole genome shotgun (WGS) entry which is preliminary data.</text>
</comment>
<protein>
    <submittedName>
        <fullName evidence="1">Uncharacterized protein</fullName>
    </submittedName>
</protein>
<gene>
    <name evidence="1" type="ORF">ACCO45_004464</name>
</gene>
<keyword evidence="2" id="KW-1185">Reference proteome</keyword>
<sequence>MEFSQRFGEKVLRCEQIIGYTFNSKILCAEALNAAGDDRADCTVNNARRRISKNDRLAIYGTAAANQHLCKIWLRSDLDKSQSLFGGSCRHQHGQFCLRRHTGSWSTMKDEVLCIQSLARVGERSGLGRCINVNGGTTAVTSSMMATSIAAVLGAVEKEAGSEALRGVMATLGLMQHPMLSL</sequence>
<dbReference type="Proteomes" id="UP001638806">
    <property type="component" value="Unassembled WGS sequence"/>
</dbReference>
<evidence type="ECO:0000313" key="2">
    <source>
        <dbReference type="Proteomes" id="UP001638806"/>
    </source>
</evidence>
<proteinExistence type="predicted"/>
<organism evidence="1 2">
    <name type="scientific">Purpureocillium lilacinum</name>
    <name type="common">Paecilomyces lilacinus</name>
    <dbReference type="NCBI Taxonomy" id="33203"/>
    <lineage>
        <taxon>Eukaryota</taxon>
        <taxon>Fungi</taxon>
        <taxon>Dikarya</taxon>
        <taxon>Ascomycota</taxon>
        <taxon>Pezizomycotina</taxon>
        <taxon>Sordariomycetes</taxon>
        <taxon>Hypocreomycetidae</taxon>
        <taxon>Hypocreales</taxon>
        <taxon>Ophiocordycipitaceae</taxon>
        <taxon>Purpureocillium</taxon>
    </lineage>
</organism>
<evidence type="ECO:0000313" key="1">
    <source>
        <dbReference type="EMBL" id="KAL3962941.1"/>
    </source>
</evidence>
<dbReference type="EMBL" id="JBGNUJ010000003">
    <property type="protein sequence ID" value="KAL3962941.1"/>
    <property type="molecule type" value="Genomic_DNA"/>
</dbReference>
<accession>A0ACC4E2R6</accession>
<name>A0ACC4E2R6_PURLI</name>
<reference evidence="1" key="1">
    <citation type="submission" date="2024-12" db="EMBL/GenBank/DDBJ databases">
        <title>Comparative genomics and development of molecular markers within Purpureocillium lilacinum and among Purpureocillium species.</title>
        <authorList>
            <person name="Yeh Z.-Y."/>
            <person name="Ni N.-T."/>
            <person name="Lo P.-H."/>
            <person name="Mushyakhwo K."/>
            <person name="Lin C.-F."/>
            <person name="Nai Y.-S."/>
        </authorList>
    </citation>
    <scope>NUCLEOTIDE SEQUENCE</scope>
    <source>
        <strain evidence="1">NCHU-NPUST-175</strain>
    </source>
</reference>